<evidence type="ECO:0000256" key="8">
    <source>
        <dbReference type="RuleBase" id="RU003692"/>
    </source>
</evidence>
<dbReference type="SUPFAM" id="SSF55424">
    <property type="entry name" value="FAD/NAD-linked reductases, dimerisation (C-terminal) domain"/>
    <property type="match status" value="1"/>
</dbReference>
<keyword evidence="4 8" id="KW-0560">Oxidoreductase</keyword>
<dbReference type="InterPro" id="IPR036188">
    <property type="entry name" value="FAD/NAD-bd_sf"/>
</dbReference>
<dbReference type="InterPro" id="IPR016156">
    <property type="entry name" value="FAD/NAD-linked_Rdtase_dimer_sf"/>
</dbReference>
<keyword evidence="7 8" id="KW-0676">Redox-active center</keyword>
<comment type="cofactor">
    <cofactor evidence="8">
        <name>FAD</name>
        <dbReference type="ChEBI" id="CHEBI:57692"/>
    </cofactor>
    <text evidence="8">Binds 1 FAD per subunit.</text>
</comment>
<dbReference type="Gene3D" id="3.30.390.30">
    <property type="match status" value="1"/>
</dbReference>
<dbReference type="EMBL" id="AL445067">
    <property type="protein sequence ID" value="CAC12555.1"/>
    <property type="molecule type" value="Genomic_DNA"/>
</dbReference>
<dbReference type="SUPFAM" id="SSF51905">
    <property type="entry name" value="FAD/NAD(P)-binding domain"/>
    <property type="match status" value="1"/>
</dbReference>
<dbReference type="InParanoid" id="Q9HIA6"/>
<dbReference type="Pfam" id="PF02852">
    <property type="entry name" value="Pyr_redox_dim"/>
    <property type="match status" value="1"/>
</dbReference>
<keyword evidence="2 8" id="KW-0285">Flavoprotein</keyword>
<gene>
    <name evidence="11" type="ordered locus">Ta1435</name>
</gene>
<evidence type="ECO:0000259" key="9">
    <source>
        <dbReference type="Pfam" id="PF02852"/>
    </source>
</evidence>
<dbReference type="InterPro" id="IPR004099">
    <property type="entry name" value="Pyr_nucl-diS_OxRdtase_dimer"/>
</dbReference>
<proteinExistence type="inferred from homology"/>
<dbReference type="InterPro" id="IPR001100">
    <property type="entry name" value="Pyr_nuc-diS_OxRdtase"/>
</dbReference>
<dbReference type="PRINTS" id="PR00411">
    <property type="entry name" value="PNDRDTASEI"/>
</dbReference>
<dbReference type="PROSITE" id="PS00076">
    <property type="entry name" value="PYRIDINE_REDOX_1"/>
    <property type="match status" value="1"/>
</dbReference>
<dbReference type="GO" id="GO:0005737">
    <property type="term" value="C:cytoplasm"/>
    <property type="evidence" value="ECO:0007669"/>
    <property type="project" value="UniProtKB-ARBA"/>
</dbReference>
<dbReference type="KEGG" id="tac:Ta1435"/>
<comment type="miscellaneous">
    <text evidence="8">The active site is a redox-active disulfide bond.</text>
</comment>
<dbReference type="EC" id="1.8.1.4" evidence="8"/>
<evidence type="ECO:0000256" key="4">
    <source>
        <dbReference type="ARBA" id="ARBA00023002"/>
    </source>
</evidence>
<dbReference type="EnsemblBacteria" id="CAC12555">
    <property type="protein sequence ID" value="CAC12555"/>
    <property type="gene ID" value="CAC12555"/>
</dbReference>
<keyword evidence="5 8" id="KW-0520">NAD</keyword>
<protein>
    <recommendedName>
        <fullName evidence="8">Dihydrolipoyl dehydrogenase</fullName>
        <ecNumber evidence="8">1.8.1.4</ecNumber>
    </recommendedName>
</protein>
<keyword evidence="12" id="KW-1185">Reference proteome</keyword>
<evidence type="ECO:0000256" key="1">
    <source>
        <dbReference type="ARBA" id="ARBA00007532"/>
    </source>
</evidence>
<dbReference type="NCBIfam" id="TIGR01350">
    <property type="entry name" value="lipoamide_DH"/>
    <property type="match status" value="1"/>
</dbReference>
<dbReference type="OrthoDB" id="27922at2157"/>
<dbReference type="PRINTS" id="PR00368">
    <property type="entry name" value="FADPNR"/>
</dbReference>
<dbReference type="PIRSF" id="PIRSF000350">
    <property type="entry name" value="Mercury_reductase_MerA"/>
    <property type="match status" value="1"/>
</dbReference>
<feature type="domain" description="Pyridine nucleotide-disulphide oxidoreductase dimerisation" evidence="9">
    <location>
        <begin position="325"/>
        <end position="423"/>
    </location>
</feature>
<dbReference type="HOGENOM" id="CLU_016755_0_1_2"/>
<dbReference type="GO" id="GO:0006103">
    <property type="term" value="P:2-oxoglutarate metabolic process"/>
    <property type="evidence" value="ECO:0007669"/>
    <property type="project" value="TreeGrafter"/>
</dbReference>
<dbReference type="Proteomes" id="UP000001024">
    <property type="component" value="Chromosome"/>
</dbReference>
<dbReference type="InterPro" id="IPR006258">
    <property type="entry name" value="Lipoamide_DH"/>
</dbReference>
<evidence type="ECO:0000256" key="5">
    <source>
        <dbReference type="ARBA" id="ARBA00023027"/>
    </source>
</evidence>
<dbReference type="InterPro" id="IPR050151">
    <property type="entry name" value="Class-I_Pyr_Nuc-Dis_Oxidored"/>
</dbReference>
<dbReference type="GO" id="GO:0004148">
    <property type="term" value="F:dihydrolipoyl dehydrogenase (NADH) activity"/>
    <property type="evidence" value="ECO:0007669"/>
    <property type="project" value="UniProtKB-EC"/>
</dbReference>
<dbReference type="Pfam" id="PF07992">
    <property type="entry name" value="Pyr_redox_2"/>
    <property type="match status" value="1"/>
</dbReference>
<evidence type="ECO:0000256" key="7">
    <source>
        <dbReference type="ARBA" id="ARBA00023284"/>
    </source>
</evidence>
<dbReference type="PANTHER" id="PTHR22912">
    <property type="entry name" value="DISULFIDE OXIDOREDUCTASE"/>
    <property type="match status" value="1"/>
</dbReference>
<reference evidence="11 12" key="1">
    <citation type="journal article" date="2000" name="Nature">
        <title>The genome sequence of the thermoacidophilic scavenger Thermoplasma acidophilum.</title>
        <authorList>
            <person name="Ruepp A."/>
            <person name="Graml W."/>
            <person name="Santos-Martinez M.L."/>
            <person name="Koretke K.K."/>
            <person name="Volker C."/>
            <person name="Mewes H.W."/>
            <person name="Frishman D."/>
            <person name="Stocker S."/>
            <person name="Lupas A.N."/>
            <person name="Baumeister W."/>
        </authorList>
    </citation>
    <scope>NUCLEOTIDE SEQUENCE [LARGE SCALE GENOMIC DNA]</scope>
    <source>
        <strain evidence="12">ATCC 25905 / DSM 1728 / JCM 9062 / NBRC 15155 / AMRC-C165</strain>
    </source>
</reference>
<accession>Q9HIA6</accession>
<comment type="similarity">
    <text evidence="1 8">Belongs to the class-I pyridine nucleotide-disulfide oxidoreductase family.</text>
</comment>
<feature type="domain" description="FAD/NAD(P)-binding" evidence="10">
    <location>
        <begin position="2"/>
        <end position="305"/>
    </location>
</feature>
<evidence type="ECO:0000259" key="10">
    <source>
        <dbReference type="Pfam" id="PF07992"/>
    </source>
</evidence>
<dbReference type="GO" id="GO:0050660">
    <property type="term" value="F:flavin adenine dinucleotide binding"/>
    <property type="evidence" value="ECO:0007669"/>
    <property type="project" value="InterPro"/>
</dbReference>
<evidence type="ECO:0000256" key="3">
    <source>
        <dbReference type="ARBA" id="ARBA00022827"/>
    </source>
</evidence>
<name>Q9HIA6_THEAC</name>
<sequence>MYDAIIIGSGPGGYAAAIRLGQRQKKVALIEKDKIGGECLNYGCIPSKALIELANSINYLREMPGVSLNYSIDMKKWQEWKWSMINRLTGGVETLCKGYGVDVIRGEAYIVDATHVKIGEKVIEGKNLVIATGSKPVRIKGIDDVMYNREVLDLDHIPESTAIIGGGYIGVEIGTALAKLGSKVTIIEMMPSILPGTDQELVRHVERRLSQLGVRVMTGKKVLNTQHGDKIRVNMEGGEYVEAEKVLMTVGRVPNTEGFGLENLKLEMDGRFIKTDAHKRTSVPNVYAIGDVSGQPMLAHKAYYDADIAADNICGMDSVVEYRAMPYVIYSDPEIAYTGSKSAKSTRFPVAANGRSLTMNESIGTFNIYYDEKGIVTGAGLAAPHASELISELSLAVESGLMAMDIGLTIHPHPTVSEGVKETAEEAYGKPLHFKI</sequence>
<dbReference type="RefSeq" id="WP_010901838.1">
    <property type="nucleotide sequence ID" value="NC_002578.1"/>
</dbReference>
<dbReference type="InterPro" id="IPR023753">
    <property type="entry name" value="FAD/NAD-binding_dom"/>
</dbReference>
<dbReference type="AlphaFoldDB" id="Q9HIA6"/>
<evidence type="ECO:0000313" key="11">
    <source>
        <dbReference type="EMBL" id="CAC12555.1"/>
    </source>
</evidence>
<dbReference type="PANTHER" id="PTHR22912:SF151">
    <property type="entry name" value="DIHYDROLIPOYL DEHYDROGENASE, MITOCHONDRIAL"/>
    <property type="match status" value="1"/>
</dbReference>
<dbReference type="FunCoup" id="Q9HIA6">
    <property type="interactions" value="136"/>
</dbReference>
<dbReference type="eggNOG" id="arCOG01068">
    <property type="taxonomic scope" value="Archaea"/>
</dbReference>
<evidence type="ECO:0000256" key="6">
    <source>
        <dbReference type="ARBA" id="ARBA00023157"/>
    </source>
</evidence>
<comment type="catalytic activity">
    <reaction evidence="8">
        <text>N(6)-[(R)-dihydrolipoyl]-L-lysyl-[protein] + NAD(+) = N(6)-[(R)-lipoyl]-L-lysyl-[protein] + NADH + H(+)</text>
        <dbReference type="Rhea" id="RHEA:15045"/>
        <dbReference type="Rhea" id="RHEA-COMP:10474"/>
        <dbReference type="Rhea" id="RHEA-COMP:10475"/>
        <dbReference type="ChEBI" id="CHEBI:15378"/>
        <dbReference type="ChEBI" id="CHEBI:57540"/>
        <dbReference type="ChEBI" id="CHEBI:57945"/>
        <dbReference type="ChEBI" id="CHEBI:83099"/>
        <dbReference type="ChEBI" id="CHEBI:83100"/>
        <dbReference type="EC" id="1.8.1.4"/>
    </reaction>
</comment>
<keyword evidence="3 8" id="KW-0274">FAD</keyword>
<dbReference type="InterPro" id="IPR012999">
    <property type="entry name" value="Pyr_OxRdtase_I_AS"/>
</dbReference>
<evidence type="ECO:0000256" key="2">
    <source>
        <dbReference type="ARBA" id="ARBA00022630"/>
    </source>
</evidence>
<dbReference type="PaxDb" id="273075-Ta1435"/>
<dbReference type="STRING" id="273075.gene:9572664"/>
<dbReference type="Gene3D" id="3.50.50.60">
    <property type="entry name" value="FAD/NAD(P)-binding domain"/>
    <property type="match status" value="2"/>
</dbReference>
<keyword evidence="6" id="KW-1015">Disulfide bond</keyword>
<organism evidence="11 12">
    <name type="scientific">Thermoplasma acidophilum (strain ATCC 25905 / DSM 1728 / JCM 9062 / NBRC 15155 / AMRC-C165)</name>
    <dbReference type="NCBI Taxonomy" id="273075"/>
    <lineage>
        <taxon>Archaea</taxon>
        <taxon>Methanobacteriati</taxon>
        <taxon>Thermoplasmatota</taxon>
        <taxon>Thermoplasmata</taxon>
        <taxon>Thermoplasmatales</taxon>
        <taxon>Thermoplasmataceae</taxon>
        <taxon>Thermoplasma</taxon>
    </lineage>
</organism>
<evidence type="ECO:0000313" key="12">
    <source>
        <dbReference type="Proteomes" id="UP000001024"/>
    </source>
</evidence>